<keyword evidence="5" id="KW-0732">Signal</keyword>
<evidence type="ECO:0000259" key="6">
    <source>
        <dbReference type="PROSITE" id="PS51724"/>
    </source>
</evidence>
<dbReference type="RefSeq" id="WP_132873783.1">
    <property type="nucleotide sequence ID" value="NZ_JAJUHT010000001.1"/>
</dbReference>
<gene>
    <name evidence="8" type="ORF">C8D98_1807</name>
</gene>
<evidence type="ECO:0000256" key="1">
    <source>
        <dbReference type="ARBA" id="ARBA00007074"/>
    </source>
</evidence>
<dbReference type="GO" id="GO:0042834">
    <property type="term" value="F:peptidoglycan binding"/>
    <property type="evidence" value="ECO:0007669"/>
    <property type="project" value="InterPro"/>
</dbReference>
<dbReference type="Proteomes" id="UP000294614">
    <property type="component" value="Unassembled WGS sequence"/>
</dbReference>
<dbReference type="OrthoDB" id="9807055at2"/>
<dbReference type="PANTHER" id="PTHR47053">
    <property type="entry name" value="MUREIN DD-ENDOPEPTIDASE MEPH-RELATED"/>
    <property type="match status" value="1"/>
</dbReference>
<dbReference type="Gene3D" id="3.90.1720.10">
    <property type="entry name" value="endopeptidase domain like (from Nostoc punctiforme)"/>
    <property type="match status" value="1"/>
</dbReference>
<dbReference type="PROSITE" id="PS51257">
    <property type="entry name" value="PROKAR_LIPOPROTEIN"/>
    <property type="match status" value="1"/>
</dbReference>
<dbReference type="EMBL" id="SMGG01000004">
    <property type="protein sequence ID" value="TCK60926.1"/>
    <property type="molecule type" value="Genomic_DNA"/>
</dbReference>
<sequence>MIKIKLLFFALMFMTYACSIAAPSFTDSPDTINLNQQNRRLKSMQYTIQAGAFGDVNNAKRLEAKLDSNGLDTYHFLDKDGLYKVRFGNFRTRAEAVATAKKLQRAGSIDVFYVVAPEEYEAAKPEYLGDVSGLRKAIVETAMRYIGVPYEWGGTSDAGFDCSGLTMAVYRLNGLDLPRVSKEQFEEGSYVSRDELLPGDLVFFDTRRLGRVSHVGIYVGDGKFVHAPSRGKHVRVERLDLDYFVRSYRGGRSYF</sequence>
<feature type="domain" description="SPOR" evidence="6">
    <location>
        <begin position="40"/>
        <end position="116"/>
    </location>
</feature>
<evidence type="ECO:0000256" key="3">
    <source>
        <dbReference type="ARBA" id="ARBA00022801"/>
    </source>
</evidence>
<keyword evidence="2" id="KW-0645">Protease</keyword>
<keyword evidence="3" id="KW-0378">Hydrolase</keyword>
<dbReference type="InterPro" id="IPR051202">
    <property type="entry name" value="Peptidase_C40"/>
</dbReference>
<feature type="domain" description="NlpC/P60" evidence="7">
    <location>
        <begin position="132"/>
        <end position="255"/>
    </location>
</feature>
<dbReference type="AlphaFoldDB" id="A0A4R1K966"/>
<dbReference type="Pfam" id="PF00877">
    <property type="entry name" value="NLPC_P60"/>
    <property type="match status" value="1"/>
</dbReference>
<dbReference type="SUPFAM" id="SSF110997">
    <property type="entry name" value="Sporulation related repeat"/>
    <property type="match status" value="1"/>
</dbReference>
<evidence type="ECO:0000313" key="9">
    <source>
        <dbReference type="Proteomes" id="UP000294614"/>
    </source>
</evidence>
<accession>A0A4R1K966</accession>
<dbReference type="GO" id="GO:0008234">
    <property type="term" value="F:cysteine-type peptidase activity"/>
    <property type="evidence" value="ECO:0007669"/>
    <property type="project" value="UniProtKB-KW"/>
</dbReference>
<keyword evidence="4" id="KW-0788">Thiol protease</keyword>
<feature type="chain" id="PRO_5020764249" evidence="5">
    <location>
        <begin position="22"/>
        <end position="255"/>
    </location>
</feature>
<evidence type="ECO:0000256" key="2">
    <source>
        <dbReference type="ARBA" id="ARBA00022670"/>
    </source>
</evidence>
<comment type="caution">
    <text evidence="8">The sequence shown here is derived from an EMBL/GenBank/DDBJ whole genome shotgun (WGS) entry which is preliminary data.</text>
</comment>
<evidence type="ECO:0000259" key="7">
    <source>
        <dbReference type="PROSITE" id="PS51935"/>
    </source>
</evidence>
<dbReference type="Gene3D" id="3.30.70.1070">
    <property type="entry name" value="Sporulation related repeat"/>
    <property type="match status" value="1"/>
</dbReference>
<dbReference type="PROSITE" id="PS51935">
    <property type="entry name" value="NLPC_P60"/>
    <property type="match status" value="1"/>
</dbReference>
<evidence type="ECO:0000256" key="4">
    <source>
        <dbReference type="ARBA" id="ARBA00022807"/>
    </source>
</evidence>
<evidence type="ECO:0000313" key="8">
    <source>
        <dbReference type="EMBL" id="TCK60926.1"/>
    </source>
</evidence>
<name>A0A4R1K966_9BACT</name>
<dbReference type="PANTHER" id="PTHR47053:SF1">
    <property type="entry name" value="MUREIN DD-ENDOPEPTIDASE MEPH-RELATED"/>
    <property type="match status" value="1"/>
</dbReference>
<evidence type="ECO:0000256" key="5">
    <source>
        <dbReference type="SAM" id="SignalP"/>
    </source>
</evidence>
<organism evidence="8 9">
    <name type="scientific">Seleniivibrio woodruffii</name>
    <dbReference type="NCBI Taxonomy" id="1078050"/>
    <lineage>
        <taxon>Bacteria</taxon>
        <taxon>Pseudomonadati</taxon>
        <taxon>Deferribacterota</taxon>
        <taxon>Deferribacteres</taxon>
        <taxon>Deferribacterales</taxon>
        <taxon>Geovibrionaceae</taxon>
        <taxon>Seleniivibrio</taxon>
    </lineage>
</organism>
<dbReference type="InterPro" id="IPR036680">
    <property type="entry name" value="SPOR-like_sf"/>
</dbReference>
<keyword evidence="9" id="KW-1185">Reference proteome</keyword>
<dbReference type="Pfam" id="PF05036">
    <property type="entry name" value="SPOR"/>
    <property type="match status" value="1"/>
</dbReference>
<dbReference type="GO" id="GO:0006508">
    <property type="term" value="P:proteolysis"/>
    <property type="evidence" value="ECO:0007669"/>
    <property type="project" value="UniProtKB-KW"/>
</dbReference>
<dbReference type="PROSITE" id="PS51724">
    <property type="entry name" value="SPOR"/>
    <property type="match status" value="1"/>
</dbReference>
<reference evidence="8 9" key="1">
    <citation type="submission" date="2019-03" db="EMBL/GenBank/DDBJ databases">
        <title>Genomic Encyclopedia of Type Strains, Phase IV (KMG-IV): sequencing the most valuable type-strain genomes for metagenomic binning, comparative biology and taxonomic classification.</title>
        <authorList>
            <person name="Goeker M."/>
        </authorList>
    </citation>
    <scope>NUCLEOTIDE SEQUENCE [LARGE SCALE GENOMIC DNA]</scope>
    <source>
        <strain evidence="8 9">DSM 24984</strain>
    </source>
</reference>
<comment type="similarity">
    <text evidence="1">Belongs to the peptidase C40 family.</text>
</comment>
<dbReference type="InterPro" id="IPR000064">
    <property type="entry name" value="NLP_P60_dom"/>
</dbReference>
<protein>
    <submittedName>
        <fullName evidence="8">Sporulation related protein</fullName>
    </submittedName>
</protein>
<proteinExistence type="inferred from homology"/>
<feature type="signal peptide" evidence="5">
    <location>
        <begin position="1"/>
        <end position="21"/>
    </location>
</feature>
<dbReference type="SUPFAM" id="SSF54001">
    <property type="entry name" value="Cysteine proteinases"/>
    <property type="match status" value="1"/>
</dbReference>
<dbReference type="InterPro" id="IPR038765">
    <property type="entry name" value="Papain-like_cys_pep_sf"/>
</dbReference>
<dbReference type="InterPro" id="IPR007730">
    <property type="entry name" value="SPOR-like_dom"/>
</dbReference>